<keyword evidence="8 13" id="KW-0067">ATP-binding</keyword>
<comment type="cofactor">
    <cofactor evidence="13">
        <name>Zn(2+)</name>
        <dbReference type="ChEBI" id="CHEBI:29105"/>
    </cofactor>
    <text evidence="13">Binds 1 zinc ion per subunit.</text>
</comment>
<keyword evidence="10 13" id="KW-0648">Protein biosynthesis</keyword>
<comment type="subunit">
    <text evidence="13">Homodimer.</text>
</comment>
<dbReference type="InterPro" id="IPR004154">
    <property type="entry name" value="Anticodon-bd"/>
</dbReference>
<evidence type="ECO:0000256" key="2">
    <source>
        <dbReference type="ARBA" id="ARBA00022490"/>
    </source>
</evidence>
<keyword evidence="9 13" id="KW-0694">RNA-binding</keyword>
<dbReference type="InterPro" id="IPR002320">
    <property type="entry name" value="Thr-tRNA-ligase_IIa"/>
</dbReference>
<dbReference type="PANTHER" id="PTHR11451:SF44">
    <property type="entry name" value="THREONINE--TRNA LIGASE, CHLOROPLASTIC_MITOCHONDRIAL 2"/>
    <property type="match status" value="1"/>
</dbReference>
<dbReference type="NCBIfam" id="TIGR00418">
    <property type="entry name" value="thrS"/>
    <property type="match status" value="1"/>
</dbReference>
<dbReference type="PRINTS" id="PR01047">
    <property type="entry name" value="TRNASYNTHTHR"/>
</dbReference>
<dbReference type="Pfam" id="PF03129">
    <property type="entry name" value="HGTP_anticodon"/>
    <property type="match status" value="1"/>
</dbReference>
<keyword evidence="6 13" id="KW-0547">Nucleotide-binding</keyword>
<comment type="subcellular location">
    <subcellularLocation>
        <location evidence="13">Cytoplasm</location>
    </subcellularLocation>
</comment>
<dbReference type="InterPro" id="IPR033728">
    <property type="entry name" value="ThrRS_core"/>
</dbReference>
<dbReference type="InterPro" id="IPR012947">
    <property type="entry name" value="tRNA_SAD"/>
</dbReference>
<dbReference type="InterPro" id="IPR036621">
    <property type="entry name" value="Anticodon-bd_dom_sf"/>
</dbReference>
<evidence type="ECO:0000256" key="3">
    <source>
        <dbReference type="ARBA" id="ARBA00022555"/>
    </source>
</evidence>
<feature type="binding site" evidence="13">
    <location>
        <position position="510"/>
    </location>
    <ligand>
        <name>Zn(2+)</name>
        <dbReference type="ChEBI" id="CHEBI:29105"/>
        <note>catalytic</note>
    </ligand>
</feature>
<keyword evidence="5 13" id="KW-0479">Metal-binding</keyword>
<evidence type="ECO:0000256" key="12">
    <source>
        <dbReference type="ARBA" id="ARBA00049515"/>
    </source>
</evidence>
<keyword evidence="11 13" id="KW-0030">Aminoacyl-tRNA synthetase</keyword>
<evidence type="ECO:0000256" key="5">
    <source>
        <dbReference type="ARBA" id="ARBA00022723"/>
    </source>
</evidence>
<dbReference type="InterPro" id="IPR018163">
    <property type="entry name" value="Thr/Ala-tRNA-synth_IIc_edit"/>
</dbReference>
<dbReference type="InterPro" id="IPR012675">
    <property type="entry name" value="Beta-grasp_dom_sf"/>
</dbReference>
<keyword evidence="17" id="KW-1185">Reference proteome</keyword>
<keyword evidence="4 13" id="KW-0436">Ligase</keyword>
<dbReference type="InterPro" id="IPR002314">
    <property type="entry name" value="aa-tRNA-synt_IIb"/>
</dbReference>
<evidence type="ECO:0000256" key="13">
    <source>
        <dbReference type="HAMAP-Rule" id="MF_00184"/>
    </source>
</evidence>
<evidence type="ECO:0000256" key="9">
    <source>
        <dbReference type="ARBA" id="ARBA00022884"/>
    </source>
</evidence>
<keyword evidence="7 13" id="KW-0862">Zinc</keyword>
<dbReference type="SUPFAM" id="SSF55681">
    <property type="entry name" value="Class II aaRS and biotin synthetases"/>
    <property type="match status" value="1"/>
</dbReference>
<dbReference type="InterPro" id="IPR047246">
    <property type="entry name" value="ThrRS_anticodon"/>
</dbReference>
<gene>
    <name evidence="13 16" type="primary">thrS</name>
    <name evidence="16" type="ORF">ISS97_12715</name>
</gene>
<dbReference type="SUPFAM" id="SSF81271">
    <property type="entry name" value="TGS-like"/>
    <property type="match status" value="1"/>
</dbReference>
<dbReference type="Gene3D" id="3.10.20.30">
    <property type="match status" value="1"/>
</dbReference>
<dbReference type="SUPFAM" id="SSF52954">
    <property type="entry name" value="Class II aaRS ABD-related"/>
    <property type="match status" value="1"/>
</dbReference>
<dbReference type="Pfam" id="PF00587">
    <property type="entry name" value="tRNA-synt_2b"/>
    <property type="match status" value="1"/>
</dbReference>
<dbReference type="InterPro" id="IPR045864">
    <property type="entry name" value="aa-tRNA-synth_II/BPL/LPL"/>
</dbReference>
<dbReference type="InterPro" id="IPR004095">
    <property type="entry name" value="TGS"/>
</dbReference>
<feature type="region of interest" description="Catalytic" evidence="13">
    <location>
        <begin position="242"/>
        <end position="533"/>
    </location>
</feature>
<dbReference type="InterPro" id="IPR006195">
    <property type="entry name" value="aa-tRNA-synth_II"/>
</dbReference>
<evidence type="ECO:0000256" key="1">
    <source>
        <dbReference type="ARBA" id="ARBA00008226"/>
    </source>
</evidence>
<feature type="binding site" evidence="13">
    <location>
        <position position="384"/>
    </location>
    <ligand>
        <name>Zn(2+)</name>
        <dbReference type="ChEBI" id="CHEBI:29105"/>
        <note>catalytic</note>
    </ligand>
</feature>
<evidence type="ECO:0000256" key="10">
    <source>
        <dbReference type="ARBA" id="ARBA00022917"/>
    </source>
</evidence>
<keyword evidence="2 13" id="KW-0963">Cytoplasm</keyword>
<dbReference type="SMART" id="SM00863">
    <property type="entry name" value="tRNA_SAD"/>
    <property type="match status" value="1"/>
</dbReference>
<comment type="caution">
    <text evidence="16">The sequence shown here is derived from an EMBL/GenBank/DDBJ whole genome shotgun (WGS) entry which is preliminary data.</text>
</comment>
<feature type="domain" description="Aminoacyl-transfer RNA synthetases class-II family profile" evidence="14">
    <location>
        <begin position="242"/>
        <end position="533"/>
    </location>
</feature>
<reference evidence="16 17" key="1">
    <citation type="submission" date="2020-10" db="EMBL/GenBank/DDBJ databases">
        <title>Phylogeny of dyella-like bacteria.</title>
        <authorList>
            <person name="Fu J."/>
        </authorList>
    </citation>
    <scope>NUCLEOTIDE SEQUENCE [LARGE SCALE GENOMIC DNA]</scope>
    <source>
        <strain evidence="16 17">BB4</strain>
    </source>
</reference>
<dbReference type="InterPro" id="IPR012676">
    <property type="entry name" value="TGS-like"/>
</dbReference>
<evidence type="ECO:0000313" key="16">
    <source>
        <dbReference type="EMBL" id="MFK2918127.1"/>
    </source>
</evidence>
<evidence type="ECO:0000256" key="4">
    <source>
        <dbReference type="ARBA" id="ARBA00022598"/>
    </source>
</evidence>
<dbReference type="CDD" id="cd00860">
    <property type="entry name" value="ThrRS_anticodon"/>
    <property type="match status" value="1"/>
</dbReference>
<evidence type="ECO:0000259" key="14">
    <source>
        <dbReference type="PROSITE" id="PS50862"/>
    </source>
</evidence>
<sequence length="633" mass="71679">MIEITLPDGSKRPFDHPVTVQDVAASIGAGLAKATLAGKVDGKLVDASFPIDHNASLEIVTEKSPEALEILRHSTAHLLAQAVQRLYPGAQVTIGPVIDNGFYYDFAYERPFTPDDLVKIEAEMEKIVKEQLPVTRSVKSRDDAVNFFRGIGEEYKAEIIESIPSNEELSLYTQGEFTDLCRGPHVPNTGKLRAFKLMKVAGAYWRGDSKNAMLTRVYGTAWLNDKDLKAYLHQLEEAEKRDHRKIGKALDLFHQQEEAPGMVFWHPNGWAIWQAVEQYVRGVYRSSGYQEVRGPQIMDVSLWKKSGHWDNYQENMFFTESEKRTYALKPMNCPGHVQIYNTNLHSYRDLPVRYGEFGGCHRNEPSGALHGIMRVRAFTQDDGHIFCTEAQIEPEVTAFHQQAMKVYGDFGFEDIALKIALRPDKRIGSDEVWDRAEDALRAALRSAGVEWEELPGEGAFYGPKIEYHMKDSIGRAWQVGTMQVDFMMPERLGAEYVDEHSQRKHPVMLHRAIVGSMERFIGILIEHHAGNLPAWLAPVQASVFSITDAQSDYVRQVTQTLVDKGFRVQADLRNEKVGYKIREHTLQKVPYLLVVGDREKEAGAVSVRTRSGEDLGSMPLTAFIERLETEARR</sequence>
<evidence type="ECO:0000313" key="17">
    <source>
        <dbReference type="Proteomes" id="UP001620408"/>
    </source>
</evidence>
<evidence type="ECO:0000256" key="11">
    <source>
        <dbReference type="ARBA" id="ARBA00023146"/>
    </source>
</evidence>
<dbReference type="HAMAP" id="MF_00184">
    <property type="entry name" value="Thr_tRNA_synth"/>
    <property type="match status" value="1"/>
</dbReference>
<dbReference type="RefSeq" id="WP_379983882.1">
    <property type="nucleotide sequence ID" value="NZ_JADIKD010000011.1"/>
</dbReference>
<dbReference type="PROSITE" id="PS50862">
    <property type="entry name" value="AA_TRNA_LIGASE_II"/>
    <property type="match status" value="1"/>
</dbReference>
<dbReference type="Gene3D" id="3.30.930.10">
    <property type="entry name" value="Bira Bifunctional Protein, Domain 2"/>
    <property type="match status" value="1"/>
</dbReference>
<organism evidence="16 17">
    <name type="scientific">Dyella koreensis</name>
    <dbReference type="NCBI Taxonomy" id="311235"/>
    <lineage>
        <taxon>Bacteria</taxon>
        <taxon>Pseudomonadati</taxon>
        <taxon>Pseudomonadota</taxon>
        <taxon>Gammaproteobacteria</taxon>
        <taxon>Lysobacterales</taxon>
        <taxon>Rhodanobacteraceae</taxon>
        <taxon>Dyella</taxon>
    </lineage>
</organism>
<dbReference type="EMBL" id="JADIKD010000011">
    <property type="protein sequence ID" value="MFK2918127.1"/>
    <property type="molecule type" value="Genomic_DNA"/>
</dbReference>
<feature type="domain" description="TGS" evidence="15">
    <location>
        <begin position="1"/>
        <end position="61"/>
    </location>
</feature>
<dbReference type="PROSITE" id="PS51880">
    <property type="entry name" value="TGS"/>
    <property type="match status" value="1"/>
</dbReference>
<evidence type="ECO:0000259" key="15">
    <source>
        <dbReference type="PROSITE" id="PS51880"/>
    </source>
</evidence>
<evidence type="ECO:0000256" key="6">
    <source>
        <dbReference type="ARBA" id="ARBA00022741"/>
    </source>
</evidence>
<dbReference type="SUPFAM" id="SSF55186">
    <property type="entry name" value="ThrRS/AlaRS common domain"/>
    <property type="match status" value="1"/>
</dbReference>
<name>A0ABW8K843_9GAMM</name>
<dbReference type="Gene3D" id="3.30.980.10">
    <property type="entry name" value="Threonyl-trna Synthetase, Chain A, domain 2"/>
    <property type="match status" value="1"/>
</dbReference>
<protein>
    <recommendedName>
        <fullName evidence="13">Threonine--tRNA ligase</fullName>
        <ecNumber evidence="13">6.1.1.3</ecNumber>
    </recommendedName>
    <alternativeName>
        <fullName evidence="13">Threonyl-tRNA synthetase</fullName>
        <shortName evidence="13">ThrRS</shortName>
    </alternativeName>
</protein>
<dbReference type="GO" id="GO:0004829">
    <property type="term" value="F:threonine-tRNA ligase activity"/>
    <property type="evidence" value="ECO:0007669"/>
    <property type="project" value="UniProtKB-EC"/>
</dbReference>
<dbReference type="Gene3D" id="3.40.50.800">
    <property type="entry name" value="Anticodon-binding domain"/>
    <property type="match status" value="1"/>
</dbReference>
<dbReference type="CDD" id="cd00771">
    <property type="entry name" value="ThrRS_core"/>
    <property type="match status" value="1"/>
</dbReference>
<dbReference type="PANTHER" id="PTHR11451">
    <property type="entry name" value="THREONINE-TRNA LIGASE"/>
    <property type="match status" value="1"/>
</dbReference>
<dbReference type="Pfam" id="PF02824">
    <property type="entry name" value="TGS"/>
    <property type="match status" value="1"/>
</dbReference>
<accession>A0ABW8K843</accession>
<comment type="similarity">
    <text evidence="1 13">Belongs to the class-II aminoacyl-tRNA synthetase family.</text>
</comment>
<proteinExistence type="inferred from homology"/>
<feature type="binding site" evidence="13">
    <location>
        <position position="333"/>
    </location>
    <ligand>
        <name>Zn(2+)</name>
        <dbReference type="ChEBI" id="CHEBI:29105"/>
        <note>catalytic</note>
    </ligand>
</feature>
<dbReference type="EC" id="6.1.1.3" evidence="13"/>
<dbReference type="CDD" id="cd01667">
    <property type="entry name" value="TGS_ThrRS"/>
    <property type="match status" value="1"/>
</dbReference>
<evidence type="ECO:0000256" key="8">
    <source>
        <dbReference type="ARBA" id="ARBA00022840"/>
    </source>
</evidence>
<dbReference type="Pfam" id="PF07973">
    <property type="entry name" value="tRNA_SAD"/>
    <property type="match status" value="1"/>
</dbReference>
<keyword evidence="3 13" id="KW-0820">tRNA-binding</keyword>
<evidence type="ECO:0000256" key="7">
    <source>
        <dbReference type="ARBA" id="ARBA00022833"/>
    </source>
</evidence>
<dbReference type="Gene3D" id="3.30.54.20">
    <property type="match status" value="1"/>
</dbReference>
<dbReference type="Proteomes" id="UP001620408">
    <property type="component" value="Unassembled WGS sequence"/>
</dbReference>
<comment type="catalytic activity">
    <reaction evidence="12 13">
        <text>tRNA(Thr) + L-threonine + ATP = L-threonyl-tRNA(Thr) + AMP + diphosphate + H(+)</text>
        <dbReference type="Rhea" id="RHEA:24624"/>
        <dbReference type="Rhea" id="RHEA-COMP:9670"/>
        <dbReference type="Rhea" id="RHEA-COMP:9704"/>
        <dbReference type="ChEBI" id="CHEBI:15378"/>
        <dbReference type="ChEBI" id="CHEBI:30616"/>
        <dbReference type="ChEBI" id="CHEBI:33019"/>
        <dbReference type="ChEBI" id="CHEBI:57926"/>
        <dbReference type="ChEBI" id="CHEBI:78442"/>
        <dbReference type="ChEBI" id="CHEBI:78534"/>
        <dbReference type="ChEBI" id="CHEBI:456215"/>
        <dbReference type="EC" id="6.1.1.3"/>
    </reaction>
</comment>